<keyword evidence="5" id="KW-0406">Ion transport</keyword>
<keyword evidence="5" id="KW-0407">Ion channel</keyword>
<comment type="subcellular location">
    <subcellularLocation>
        <location evidence="1">Cytoplasmic vesicle</location>
        <location evidence="1">Secretory vesicle membrane</location>
        <topology evidence="1">Multi-pass membrane protein</topology>
    </subcellularLocation>
    <subcellularLocation>
        <location evidence="5">Endoplasmic reticulum membrane</location>
        <topology evidence="5">Multi-pass membrane protein</topology>
    </subcellularLocation>
</comment>
<evidence type="ECO:0000256" key="2">
    <source>
        <dbReference type="ARBA" id="ARBA00022737"/>
    </source>
</evidence>
<keyword evidence="5" id="KW-0107">Calcium channel</keyword>
<evidence type="ECO:0000256" key="1">
    <source>
        <dbReference type="ARBA" id="ARBA00004638"/>
    </source>
</evidence>
<comment type="subunit">
    <text evidence="5">Homotetramer.</text>
</comment>
<evidence type="ECO:0000256" key="4">
    <source>
        <dbReference type="ARBA" id="ARBA00036634"/>
    </source>
</evidence>
<feature type="region of interest" description="Disordered" evidence="6">
    <location>
        <begin position="990"/>
        <end position="1012"/>
    </location>
</feature>
<dbReference type="PRINTS" id="PR00779">
    <property type="entry name" value="INSP3RECEPTR"/>
</dbReference>
<dbReference type="GeneID" id="103604351"/>
<keyword evidence="2" id="KW-0677">Repeat</keyword>
<dbReference type="Proteomes" id="UP000694923">
    <property type="component" value="Unplaced"/>
</dbReference>
<keyword evidence="5" id="KW-0675">Receptor</keyword>
<reference evidence="9" key="1">
    <citation type="submission" date="2025-08" db="UniProtKB">
        <authorList>
            <consortium name="RefSeq"/>
        </authorList>
    </citation>
    <scope>IDENTIFICATION</scope>
</reference>
<feature type="region of interest" description="Disordered" evidence="6">
    <location>
        <begin position="263"/>
        <end position="284"/>
    </location>
</feature>
<dbReference type="InterPro" id="IPR015925">
    <property type="entry name" value="Ryanodine_IP3_receptor"/>
</dbReference>
<comment type="catalytic activity">
    <reaction evidence="4">
        <text>Ca(2+)(in) = Ca(2+)(out)</text>
        <dbReference type="Rhea" id="RHEA:29671"/>
        <dbReference type="ChEBI" id="CHEBI:29108"/>
    </reaction>
</comment>
<dbReference type="PANTHER" id="PTHR45816">
    <property type="entry name" value="MIR DOMAIN-CONTAINING PROTEIN"/>
    <property type="match status" value="1"/>
</dbReference>
<keyword evidence="8" id="KW-1185">Reference proteome</keyword>
<dbReference type="Gene3D" id="2.80.10.50">
    <property type="match status" value="2"/>
</dbReference>
<dbReference type="PANTHER" id="PTHR45816:SF3">
    <property type="entry name" value="INOSITOL 1,4,5-TRISPHOSPHATE RECEPTOR"/>
    <property type="match status" value="1"/>
</dbReference>
<feature type="domain" description="MIR" evidence="7">
    <location>
        <begin position="169"/>
        <end position="225"/>
    </location>
</feature>
<dbReference type="InterPro" id="IPR036300">
    <property type="entry name" value="MIR_dom_sf"/>
</dbReference>
<comment type="function">
    <text evidence="5">Receptor for inositol 1,4,5-trisphosphate, a second messenger that mediates the release of intracellular calcium.</text>
</comment>
<accession>A0ABM0S2P1</accession>
<dbReference type="InterPro" id="IPR035910">
    <property type="entry name" value="RyR/IP3R_RIH_dom_sf"/>
</dbReference>
<dbReference type="Pfam" id="PF08709">
    <property type="entry name" value="Ins145_P3_rec"/>
    <property type="match status" value="1"/>
</dbReference>
<dbReference type="SUPFAM" id="SSF82109">
    <property type="entry name" value="MIR domain"/>
    <property type="match status" value="2"/>
</dbReference>
<name>A0ABM0S2P1_GALVR</name>
<dbReference type="InterPro" id="IPR000493">
    <property type="entry name" value="InsP3_rcpt"/>
</dbReference>
<keyword evidence="5" id="KW-0472">Membrane</keyword>
<dbReference type="Pfam" id="PF01365">
    <property type="entry name" value="RYDR_ITPR"/>
    <property type="match status" value="1"/>
</dbReference>
<keyword evidence="3" id="KW-0968">Cytoplasmic vesicle</keyword>
<keyword evidence="5" id="KW-0813">Transport</keyword>
<dbReference type="InterPro" id="IPR016093">
    <property type="entry name" value="MIR_motif"/>
</dbReference>
<comment type="similarity">
    <text evidence="5">Belongs to the InsP3 receptor family.</text>
</comment>
<dbReference type="InterPro" id="IPR014821">
    <property type="entry name" value="Ins145_P3_rcpt"/>
</dbReference>
<dbReference type="InterPro" id="IPR000699">
    <property type="entry name" value="RIH_dom"/>
</dbReference>
<dbReference type="CDD" id="cd23288">
    <property type="entry name" value="beta-trefoil_MIR_ITPR2"/>
    <property type="match status" value="1"/>
</dbReference>
<keyword evidence="5" id="KW-0109">Calcium transport</keyword>
<dbReference type="SUPFAM" id="SSF100909">
    <property type="entry name" value="IP3 receptor type 1 binding core, domain 2"/>
    <property type="match status" value="1"/>
</dbReference>
<evidence type="ECO:0000313" key="9">
    <source>
        <dbReference type="RefSeq" id="XP_008587132.1"/>
    </source>
</evidence>
<organism evidence="8 9">
    <name type="scientific">Galeopterus variegatus</name>
    <name type="common">Malayan flying lemur</name>
    <name type="synonym">Cynocephalus variegatus</name>
    <dbReference type="NCBI Taxonomy" id="482537"/>
    <lineage>
        <taxon>Eukaryota</taxon>
        <taxon>Metazoa</taxon>
        <taxon>Chordata</taxon>
        <taxon>Craniata</taxon>
        <taxon>Vertebrata</taxon>
        <taxon>Euteleostomi</taxon>
        <taxon>Mammalia</taxon>
        <taxon>Eutheria</taxon>
        <taxon>Euarchontoglires</taxon>
        <taxon>Dermoptera</taxon>
        <taxon>Cynocephalidae</taxon>
        <taxon>Galeopterus</taxon>
    </lineage>
</organism>
<dbReference type="PROSITE" id="PS50919">
    <property type="entry name" value="MIR"/>
    <property type="match status" value="2"/>
</dbReference>
<protein>
    <recommendedName>
        <fullName evidence="5">Inositol 1,4,5-trisphosphate receptor</fullName>
    </recommendedName>
</protein>
<evidence type="ECO:0000256" key="6">
    <source>
        <dbReference type="SAM" id="MobiDB-lite"/>
    </source>
</evidence>
<feature type="domain" description="MIR" evidence="7">
    <location>
        <begin position="50"/>
        <end position="104"/>
    </location>
</feature>
<proteinExistence type="inferred from homology"/>
<keyword evidence="5" id="KW-0106">Calcium</keyword>
<evidence type="ECO:0000259" key="7">
    <source>
        <dbReference type="PROSITE" id="PS50919"/>
    </source>
</evidence>
<sequence length="1012" mass="115925">MNRYSAQKQYWKAKQAKQGNHTEAALLKKLQHAAELEQKQNESENKKLLGEIVKYSNVIQLLHIKSNKYLTVNKRLPALLEKNAMRVSLDAAGNEGSWFYIHPFWKLRSEGDNIVVGDKVVLMPVNAGQPLHASNIELLDNPGCKEVNAVNCNTSWKITLFMKYSSYREDVLKGGDVVRLFHAEQEKFLTCDEYEKKQHIFLRTTLRQSATSATSSKALWEIEVVHHDPCRGGAGQWNSLFRFKHLATGNYLAAELNPDYRDAQNEGKNVSRIRDGDLPPSKKKRQAGEKIMYTLVSVPHGNDIASLFELDATTLQRADCLVPRNSYVRLRHLCTNTWVTSTSIPIDTDEERPVMLKIGTCQTKEDKEAFAIVSVPLSEVRDLDFANDANKVLATTVKKLENGTVTQNERRFVTKLLEDLIFFVADVLNNGQEVLDVVITKPNRERQKLMREQNILAQVFGILKAPFKEKAGEGPMLRLEDLGDQRYAPYKYMLRLCYRVLRHSQQDYRKNQEYIAKNFCVMQSQIGYDILAEDTITALLHNNRKLLEKHITAKEIETFVSLLRRNREPRFLDYLSDLCVSNTTAIPVTQELICKFMLSPGNADILIQTKVVSMQVDNPMESTLLSDDIDDEEVWLYWIDSNKEPHGKAIRHLAQEAKEGTKADLEVLTYYRYQLNLFARMCLDRQYLAINQISTQLSVDLILRCVSDESLPFDLRASFCRLMLHMHVDRDPQESVVPVRYARLWTEIPTKITIHEYDSITDSSRNDMKRKFALTMEFVEEYLKEVVNQPFPFGDKEKNKLTFEVYNVSNQGNNVMRTIHGVGEMMTQMVLSRGSIFPMSVPDVQPSILPSKQGNPTEHEDVTVMDTKLKIIEILQFILSVRLDYRISYMLSIYKKEFGENNENAETSANGSPDTLLPSAIVPDIDEIAAQAETMFAGSDYRFSGSTLLKFFFQVQLLVSNQDVDNYKQIKADLDQLRLTVEKSELWVEKSSNYENGEMGENQVKGGEEPIE</sequence>
<dbReference type="Pfam" id="PF02815">
    <property type="entry name" value="MIR"/>
    <property type="match status" value="1"/>
</dbReference>
<evidence type="ECO:0000313" key="8">
    <source>
        <dbReference type="Proteomes" id="UP000694923"/>
    </source>
</evidence>
<dbReference type="Gene3D" id="1.25.10.30">
    <property type="entry name" value="IP3 receptor type 1 binding core, RIH domain"/>
    <property type="match status" value="1"/>
</dbReference>
<evidence type="ECO:0000256" key="5">
    <source>
        <dbReference type="RuleBase" id="RU368044"/>
    </source>
</evidence>
<dbReference type="RefSeq" id="XP_008587132.1">
    <property type="nucleotide sequence ID" value="XM_008588910.1"/>
</dbReference>
<feature type="non-terminal residue" evidence="9">
    <location>
        <position position="1012"/>
    </location>
</feature>
<gene>
    <name evidence="9" type="primary">LOC103604351</name>
</gene>
<dbReference type="SMART" id="SM00472">
    <property type="entry name" value="MIR"/>
    <property type="match status" value="4"/>
</dbReference>
<evidence type="ECO:0000256" key="3">
    <source>
        <dbReference type="ARBA" id="ARBA00023329"/>
    </source>
</evidence>
<keyword evidence="5" id="KW-1071">Ligand-gated ion channel</keyword>
<keyword evidence="5" id="KW-0256">Endoplasmic reticulum</keyword>